<dbReference type="FunFam" id="2.60.40.420:FF:000045">
    <property type="entry name" value="Laccase 2"/>
    <property type="match status" value="1"/>
</dbReference>
<dbReference type="InterPro" id="IPR033138">
    <property type="entry name" value="Cu_oxidase_CS"/>
</dbReference>
<dbReference type="InterPro" id="IPR008972">
    <property type="entry name" value="Cupredoxin"/>
</dbReference>
<name>A0A397UBS0_9GLOM</name>
<dbReference type="SUPFAM" id="SSF49503">
    <property type="entry name" value="Cupredoxins"/>
    <property type="match status" value="3"/>
</dbReference>
<dbReference type="GO" id="GO:0016491">
    <property type="term" value="F:oxidoreductase activity"/>
    <property type="evidence" value="ECO:0007669"/>
    <property type="project" value="UniProtKB-KW"/>
</dbReference>
<dbReference type="PANTHER" id="PTHR11709:SF511">
    <property type="entry name" value="LACCASE"/>
    <property type="match status" value="1"/>
</dbReference>
<evidence type="ECO:0000313" key="9">
    <source>
        <dbReference type="EMBL" id="RIB04793.1"/>
    </source>
</evidence>
<evidence type="ECO:0000259" key="8">
    <source>
        <dbReference type="Pfam" id="PF07732"/>
    </source>
</evidence>
<keyword evidence="5" id="KW-0732">Signal</keyword>
<evidence type="ECO:0000256" key="4">
    <source>
        <dbReference type="ARBA" id="ARBA00023008"/>
    </source>
</evidence>
<dbReference type="InterPro" id="IPR011706">
    <property type="entry name" value="Cu-oxidase_C"/>
</dbReference>
<feature type="domain" description="Plastocyanin-like" evidence="6">
    <location>
        <begin position="183"/>
        <end position="349"/>
    </location>
</feature>
<dbReference type="InterPro" id="IPR001117">
    <property type="entry name" value="Cu-oxidase_2nd"/>
</dbReference>
<protein>
    <submittedName>
        <fullName evidence="9">Multicopper oxidase</fullName>
    </submittedName>
</protein>
<evidence type="ECO:0000313" key="10">
    <source>
        <dbReference type="Proteomes" id="UP000266673"/>
    </source>
</evidence>
<evidence type="ECO:0000259" key="6">
    <source>
        <dbReference type="Pfam" id="PF00394"/>
    </source>
</evidence>
<keyword evidence="3" id="KW-0560">Oxidoreductase</keyword>
<dbReference type="Gene3D" id="2.60.40.420">
    <property type="entry name" value="Cupredoxins - blue copper proteins"/>
    <property type="match status" value="3"/>
</dbReference>
<gene>
    <name evidence="9" type="ORF">C2G38_1987905</name>
</gene>
<comment type="similarity">
    <text evidence="1">Belongs to the multicopper oxidase family.</text>
</comment>
<proteinExistence type="inferred from homology"/>
<dbReference type="OrthoDB" id="2121828at2759"/>
<keyword evidence="2" id="KW-0479">Metal-binding</keyword>
<evidence type="ECO:0000259" key="7">
    <source>
        <dbReference type="Pfam" id="PF07731"/>
    </source>
</evidence>
<evidence type="ECO:0000256" key="1">
    <source>
        <dbReference type="ARBA" id="ARBA00010609"/>
    </source>
</evidence>
<organism evidence="9 10">
    <name type="scientific">Gigaspora rosea</name>
    <dbReference type="NCBI Taxonomy" id="44941"/>
    <lineage>
        <taxon>Eukaryota</taxon>
        <taxon>Fungi</taxon>
        <taxon>Fungi incertae sedis</taxon>
        <taxon>Mucoromycota</taxon>
        <taxon>Glomeromycotina</taxon>
        <taxon>Glomeromycetes</taxon>
        <taxon>Diversisporales</taxon>
        <taxon>Gigasporaceae</taxon>
        <taxon>Gigaspora</taxon>
    </lineage>
</organism>
<keyword evidence="4" id="KW-0186">Copper</keyword>
<dbReference type="Pfam" id="PF00394">
    <property type="entry name" value="Cu-oxidase"/>
    <property type="match status" value="1"/>
</dbReference>
<dbReference type="InterPro" id="IPR011707">
    <property type="entry name" value="Cu-oxidase-like_N"/>
</dbReference>
<dbReference type="GO" id="GO:0005507">
    <property type="term" value="F:copper ion binding"/>
    <property type="evidence" value="ECO:0007669"/>
    <property type="project" value="InterPro"/>
</dbReference>
<comment type="caution">
    <text evidence="9">The sequence shown here is derived from an EMBL/GenBank/DDBJ whole genome shotgun (WGS) entry which is preliminary data.</text>
</comment>
<dbReference type="Proteomes" id="UP000266673">
    <property type="component" value="Unassembled WGS sequence"/>
</dbReference>
<reference evidence="9 10" key="1">
    <citation type="submission" date="2018-06" db="EMBL/GenBank/DDBJ databases">
        <title>Comparative genomics reveals the genomic features of Rhizophagus irregularis, R. cerebriforme, R. diaphanum and Gigaspora rosea, and their symbiotic lifestyle signature.</title>
        <authorList>
            <person name="Morin E."/>
            <person name="San Clemente H."/>
            <person name="Chen E.C.H."/>
            <person name="De La Providencia I."/>
            <person name="Hainaut M."/>
            <person name="Kuo A."/>
            <person name="Kohler A."/>
            <person name="Murat C."/>
            <person name="Tang N."/>
            <person name="Roy S."/>
            <person name="Loubradou J."/>
            <person name="Henrissat B."/>
            <person name="Grigoriev I.V."/>
            <person name="Corradi N."/>
            <person name="Roux C."/>
            <person name="Martin F.M."/>
        </authorList>
    </citation>
    <scope>NUCLEOTIDE SEQUENCE [LARGE SCALE GENOMIC DNA]</scope>
    <source>
        <strain evidence="9 10">DAOM 194757</strain>
    </source>
</reference>
<evidence type="ECO:0000256" key="3">
    <source>
        <dbReference type="ARBA" id="ARBA00023002"/>
    </source>
</evidence>
<dbReference type="EMBL" id="QKWP01002107">
    <property type="protein sequence ID" value="RIB04793.1"/>
    <property type="molecule type" value="Genomic_DNA"/>
</dbReference>
<dbReference type="Pfam" id="PF07732">
    <property type="entry name" value="Cu-oxidase_3"/>
    <property type="match status" value="1"/>
</dbReference>
<accession>A0A397UBS0</accession>
<evidence type="ECO:0000256" key="2">
    <source>
        <dbReference type="ARBA" id="ARBA00022723"/>
    </source>
</evidence>
<feature type="domain" description="Plastocyanin-like" evidence="7">
    <location>
        <begin position="455"/>
        <end position="552"/>
    </location>
</feature>
<feature type="signal peptide" evidence="5">
    <location>
        <begin position="1"/>
        <end position="18"/>
    </location>
</feature>
<sequence length="586" mass="65961">MKFELIFTFFVLISSSNSAWLDRRSQSSECAYVSSDLFKPLEPLSPTDSPVTRCYNLELVVKDLAPDGFTRPVWSVNGQFPGPILQANYGDRILINVTNKFGDPASIHWHGIFQKGTNFYDGIVGVTQCEIPNKDTFLYNFTLEQYGTHWYHSHFLAQIVDGLQGPLIIYGPKDPYYGKYDYEYVMTLSDWYHTPSGILLPLFRADTYKGADPIPDSGVISGLGQYDCKAAPKNSTCNSNNKIATYVVKKGKKYRFRIINTSALVHYIFSIDNHPLTIIEVDGELVKPVTLNTIPINIAQRYSVILDANQPIDNYQIRAHISICTPINNLTINYNSALNYNVTGILKYDDAKDKLPTSKAYPLNTSEACRDVNPNILKPYYEKKVPKNVISTIKALVNFNILPTGKTVASINNSSFVPDVSYPTNQEIIEGVNPYKLPNYDNAYAYDCNSGDCNDAAVDIYIINNNTDSHPFHLHGHRFLVLYNGENHTGIKPPNKSDFNFKDPVFRDTVTVLPNSTTVIRYNANNPGVWFFHCHIQWHLNMGMAAQMIELPSIFKNTTIPNDVTALCVGDDLDNKSKGNINKMTK</sequence>
<evidence type="ECO:0000256" key="5">
    <source>
        <dbReference type="SAM" id="SignalP"/>
    </source>
</evidence>
<dbReference type="PANTHER" id="PTHR11709">
    <property type="entry name" value="MULTI-COPPER OXIDASE"/>
    <property type="match status" value="1"/>
</dbReference>
<dbReference type="InterPro" id="IPR002355">
    <property type="entry name" value="Cu_oxidase_Cu_BS"/>
</dbReference>
<dbReference type="AlphaFoldDB" id="A0A397UBS0"/>
<feature type="domain" description="Plastocyanin-like" evidence="8">
    <location>
        <begin position="64"/>
        <end position="173"/>
    </location>
</feature>
<keyword evidence="10" id="KW-1185">Reference proteome</keyword>
<dbReference type="PROSITE" id="PS00079">
    <property type="entry name" value="MULTICOPPER_OXIDASE1"/>
    <property type="match status" value="1"/>
</dbReference>
<dbReference type="Pfam" id="PF07731">
    <property type="entry name" value="Cu-oxidase_2"/>
    <property type="match status" value="1"/>
</dbReference>
<dbReference type="STRING" id="44941.A0A397UBS0"/>
<feature type="chain" id="PRO_5017449963" evidence="5">
    <location>
        <begin position="19"/>
        <end position="586"/>
    </location>
</feature>
<dbReference type="PROSITE" id="PS00080">
    <property type="entry name" value="MULTICOPPER_OXIDASE2"/>
    <property type="match status" value="1"/>
</dbReference>
<dbReference type="InterPro" id="IPR045087">
    <property type="entry name" value="Cu-oxidase_fam"/>
</dbReference>